<evidence type="ECO:0000313" key="2">
    <source>
        <dbReference type="EMBL" id="XAN05855.1"/>
    </source>
</evidence>
<sequence length="109" mass="11746">MAPTRAAQLRKGVLELAILALLDSTESYGGEIVTLLADTPGLEASAGTVYPLLTRLKTSKLVETTWVESPSGPPRKYYRLTPAGRAELAAGAQAWRQLAHALDTLLEER</sequence>
<gene>
    <name evidence="2" type="ORF">AADG42_00550</name>
</gene>
<dbReference type="EMBL" id="CP154795">
    <property type="protein sequence ID" value="XAN05855.1"/>
    <property type="molecule type" value="Genomic_DNA"/>
</dbReference>
<dbReference type="InterPro" id="IPR036390">
    <property type="entry name" value="WH_DNA-bd_sf"/>
</dbReference>
<keyword evidence="3" id="KW-1185">Reference proteome</keyword>
<dbReference type="Proteomes" id="UP001442841">
    <property type="component" value="Chromosome"/>
</dbReference>
<dbReference type="Gene3D" id="1.10.10.10">
    <property type="entry name" value="Winged helix-like DNA-binding domain superfamily/Winged helix DNA-binding domain"/>
    <property type="match status" value="1"/>
</dbReference>
<evidence type="ECO:0000259" key="1">
    <source>
        <dbReference type="Pfam" id="PF03551"/>
    </source>
</evidence>
<dbReference type="InterPro" id="IPR052509">
    <property type="entry name" value="Metal_resp_DNA-bind_regulator"/>
</dbReference>
<organism evidence="2 3">
    <name type="scientific">Ammonicoccus fulvus</name>
    <dbReference type="NCBI Taxonomy" id="3138240"/>
    <lineage>
        <taxon>Bacteria</taxon>
        <taxon>Bacillati</taxon>
        <taxon>Actinomycetota</taxon>
        <taxon>Actinomycetes</taxon>
        <taxon>Propionibacteriales</taxon>
        <taxon>Propionibacteriaceae</taxon>
        <taxon>Ammonicoccus</taxon>
    </lineage>
</organism>
<dbReference type="SUPFAM" id="SSF46785">
    <property type="entry name" value="Winged helix' DNA-binding domain"/>
    <property type="match status" value="1"/>
</dbReference>
<accession>A0ABZ3FL39</accession>
<dbReference type="Pfam" id="PF03551">
    <property type="entry name" value="PadR"/>
    <property type="match status" value="1"/>
</dbReference>
<dbReference type="InterPro" id="IPR036388">
    <property type="entry name" value="WH-like_DNA-bd_sf"/>
</dbReference>
<evidence type="ECO:0000313" key="3">
    <source>
        <dbReference type="Proteomes" id="UP001442841"/>
    </source>
</evidence>
<proteinExistence type="predicted"/>
<reference evidence="2 3" key="1">
    <citation type="submission" date="2024-04" db="EMBL/GenBank/DDBJ databases">
        <title>Isolation of an actinomycete strain from pig manure.</title>
        <authorList>
            <person name="Gong T."/>
            <person name="Yu Z."/>
            <person name="An M."/>
            <person name="Wei C."/>
            <person name="Yang W."/>
            <person name="Liu L."/>
        </authorList>
    </citation>
    <scope>NUCLEOTIDE SEQUENCE [LARGE SCALE GENOMIC DNA]</scope>
    <source>
        <strain evidence="2 3">ZF39</strain>
    </source>
</reference>
<dbReference type="PANTHER" id="PTHR33169">
    <property type="entry name" value="PADR-FAMILY TRANSCRIPTIONAL REGULATOR"/>
    <property type="match status" value="1"/>
</dbReference>
<name>A0ABZ3FL39_9ACTN</name>
<dbReference type="InterPro" id="IPR005149">
    <property type="entry name" value="Tscrpt_reg_PadR_N"/>
</dbReference>
<feature type="domain" description="Transcription regulator PadR N-terminal" evidence="1">
    <location>
        <begin position="18"/>
        <end position="89"/>
    </location>
</feature>
<protein>
    <submittedName>
        <fullName evidence="2">PadR family transcriptional regulator</fullName>
    </submittedName>
</protein>
<dbReference type="PANTHER" id="PTHR33169:SF14">
    <property type="entry name" value="TRANSCRIPTIONAL REGULATOR RV3488"/>
    <property type="match status" value="1"/>
</dbReference>
<dbReference type="RefSeq" id="WP_425307288.1">
    <property type="nucleotide sequence ID" value="NZ_CP154795.1"/>
</dbReference>